<proteinExistence type="predicted"/>
<dbReference type="AlphaFoldDB" id="A0A1A8WWT6"/>
<name>A0A1A8WWT6_PLAMA</name>
<evidence type="ECO:0000256" key="1">
    <source>
        <dbReference type="SAM" id="MobiDB-lite"/>
    </source>
</evidence>
<feature type="compositionally biased region" description="Basic and acidic residues" evidence="1">
    <location>
        <begin position="1"/>
        <end position="12"/>
    </location>
</feature>
<evidence type="ECO:0000313" key="3">
    <source>
        <dbReference type="Proteomes" id="UP000078597"/>
    </source>
</evidence>
<protein>
    <submittedName>
        <fullName evidence="2">STP1 protein</fullName>
    </submittedName>
</protein>
<dbReference type="EMBL" id="FLQW01004375">
    <property type="protein sequence ID" value="SBS96829.1"/>
    <property type="molecule type" value="Genomic_DNA"/>
</dbReference>
<feature type="compositionally biased region" description="Polar residues" evidence="1">
    <location>
        <begin position="16"/>
        <end position="30"/>
    </location>
</feature>
<accession>A0A1A8WWT6</accession>
<sequence>MKTKTSKLDSKSKFKQSTLTPPSVASSTDVTEAKEDSNSQISQGINSQVRICRNVKEKKKMKKSKVKLLRILVPSLSASRETTNEASLINTEELGHKVTYEELYKRRKKKLLEKLCIHIMILIEECKTKECIEYSEAYLDSSMNECKTEEYVDNKPKIAENISEINGNLKNIINREIYHYTGEDNFKKKIDEWIREDYAYVKYIHNNGIIDKSIEIVETYFLEIHKHTFKKIYSDHI</sequence>
<reference evidence="3" key="1">
    <citation type="submission" date="2016-05" db="EMBL/GenBank/DDBJ databases">
        <authorList>
            <person name="Naeem Raeece"/>
        </authorList>
    </citation>
    <scope>NUCLEOTIDE SEQUENCE [LARGE SCALE GENOMIC DNA]</scope>
</reference>
<gene>
    <name evidence="2" type="ORF">PMALA_057180</name>
</gene>
<feature type="region of interest" description="Disordered" evidence="1">
    <location>
        <begin position="1"/>
        <end position="42"/>
    </location>
</feature>
<dbReference type="Proteomes" id="UP000078597">
    <property type="component" value="Unassembled WGS sequence"/>
</dbReference>
<organism evidence="2 3">
    <name type="scientific">Plasmodium malariae</name>
    <dbReference type="NCBI Taxonomy" id="5858"/>
    <lineage>
        <taxon>Eukaryota</taxon>
        <taxon>Sar</taxon>
        <taxon>Alveolata</taxon>
        <taxon>Apicomplexa</taxon>
        <taxon>Aconoidasida</taxon>
        <taxon>Haemosporida</taxon>
        <taxon>Plasmodiidae</taxon>
        <taxon>Plasmodium</taxon>
        <taxon>Plasmodium (Plasmodium)</taxon>
    </lineage>
</organism>
<evidence type="ECO:0000313" key="2">
    <source>
        <dbReference type="EMBL" id="SBS96829.1"/>
    </source>
</evidence>